<dbReference type="PANTHER" id="PTHR46651:SF1">
    <property type="entry name" value="SMALL MUTS RELATED FAMILY PROTEIN"/>
    <property type="match status" value="1"/>
</dbReference>
<sequence>MEISELNPFEFLASQFPGFAAESLAEVYFANGGELNLTNDMLSRLEALSTAPNLSALDFPALPENESTPSFNSSSSISSRGAIDFASAVKTLASPNIWKYYRNGSSNTSIRSSRSSLVLATSYTSSQGRGTYGDRVQSRGQLMQLLSGLKLEKQLVKPLRQ</sequence>
<dbReference type="PANTHER" id="PTHR46651">
    <property type="entry name" value="POLYADENYLATE-BINDING PROTEIN-INTERACTING PROTEIN 7"/>
    <property type="match status" value="1"/>
</dbReference>
<evidence type="ECO:0000313" key="2">
    <source>
        <dbReference type="Proteomes" id="UP000834106"/>
    </source>
</evidence>
<accession>A0AAD1ZPH9</accession>
<name>A0AAD1ZPH9_9LAMI</name>
<dbReference type="EMBL" id="OU503047">
    <property type="protein sequence ID" value="CAI9773164.1"/>
    <property type="molecule type" value="Genomic_DNA"/>
</dbReference>
<proteinExistence type="predicted"/>
<dbReference type="Proteomes" id="UP000834106">
    <property type="component" value="Chromosome 12"/>
</dbReference>
<dbReference type="AlphaFoldDB" id="A0AAD1ZPH9"/>
<protein>
    <submittedName>
        <fullName evidence="1">Uncharacterized protein</fullName>
    </submittedName>
</protein>
<dbReference type="InterPro" id="IPR041806">
    <property type="entry name" value="CID5/6/7_CUE"/>
</dbReference>
<keyword evidence="2" id="KW-1185">Reference proteome</keyword>
<evidence type="ECO:0000313" key="1">
    <source>
        <dbReference type="EMBL" id="CAI9773164.1"/>
    </source>
</evidence>
<reference evidence="1" key="1">
    <citation type="submission" date="2023-05" db="EMBL/GenBank/DDBJ databases">
        <authorList>
            <person name="Huff M."/>
        </authorList>
    </citation>
    <scope>NUCLEOTIDE SEQUENCE</scope>
</reference>
<organism evidence="1 2">
    <name type="scientific">Fraxinus pennsylvanica</name>
    <dbReference type="NCBI Taxonomy" id="56036"/>
    <lineage>
        <taxon>Eukaryota</taxon>
        <taxon>Viridiplantae</taxon>
        <taxon>Streptophyta</taxon>
        <taxon>Embryophyta</taxon>
        <taxon>Tracheophyta</taxon>
        <taxon>Spermatophyta</taxon>
        <taxon>Magnoliopsida</taxon>
        <taxon>eudicotyledons</taxon>
        <taxon>Gunneridae</taxon>
        <taxon>Pentapetalae</taxon>
        <taxon>asterids</taxon>
        <taxon>lamiids</taxon>
        <taxon>Lamiales</taxon>
        <taxon>Oleaceae</taxon>
        <taxon>Oleeae</taxon>
        <taxon>Fraxinus</taxon>
    </lineage>
</organism>
<dbReference type="InterPro" id="IPR053242">
    <property type="entry name" value="PAM2-like_domain"/>
</dbReference>
<dbReference type="CDD" id="cd14371">
    <property type="entry name" value="CUE_CID7_like"/>
    <property type="match status" value="1"/>
</dbReference>
<gene>
    <name evidence="1" type="ORF">FPE_LOCUS20594</name>
</gene>